<comment type="caution">
    <text evidence="1">The sequence shown here is derived from an EMBL/GenBank/DDBJ whole genome shotgun (WGS) entry which is preliminary data.</text>
</comment>
<accession>A0ACC1AB16</accession>
<sequence>MAQLPHNLRDIVKDADSHIDTSSPQKVFKQLQNGVLLNQNTQDRAKGWDKPVTLKFELPNGETEQTTENLSDQETNVWIQLTVGDFHTPSSGMSGDIKISLSSPDPREKTRLVIREIDITDSFSQTQSSQEVQVSHTKSQDVVEKTNGVKLPHNYEAILKEADSPIDKSSPNKIKDQLYSGKYWVNKESGSNCFMLFARDLSVIWGDDQRYWKWTSLKETSDVFVDVAELLNVCWLEIKVRFETTKLTPRALYKVVFVIMLKEVAYGWDAPVNLRLLLPNGIKIEHKENLKMKPRNQWIEIPVGEFRTLPERAGEMEISMYEIEDLNWKKGLVIKGIVITAKE</sequence>
<dbReference type="Proteomes" id="UP001164250">
    <property type="component" value="Chromosome 12"/>
</dbReference>
<evidence type="ECO:0000313" key="2">
    <source>
        <dbReference type="Proteomes" id="UP001164250"/>
    </source>
</evidence>
<keyword evidence="2" id="KW-1185">Reference proteome</keyword>
<protein>
    <submittedName>
        <fullName evidence="1">Uncharacterized protein</fullName>
    </submittedName>
</protein>
<evidence type="ECO:0000313" key="1">
    <source>
        <dbReference type="EMBL" id="KAJ0082921.1"/>
    </source>
</evidence>
<proteinExistence type="predicted"/>
<organism evidence="1 2">
    <name type="scientific">Pistacia atlantica</name>
    <dbReference type="NCBI Taxonomy" id="434234"/>
    <lineage>
        <taxon>Eukaryota</taxon>
        <taxon>Viridiplantae</taxon>
        <taxon>Streptophyta</taxon>
        <taxon>Embryophyta</taxon>
        <taxon>Tracheophyta</taxon>
        <taxon>Spermatophyta</taxon>
        <taxon>Magnoliopsida</taxon>
        <taxon>eudicotyledons</taxon>
        <taxon>Gunneridae</taxon>
        <taxon>Pentapetalae</taxon>
        <taxon>rosids</taxon>
        <taxon>malvids</taxon>
        <taxon>Sapindales</taxon>
        <taxon>Anacardiaceae</taxon>
        <taxon>Pistacia</taxon>
    </lineage>
</organism>
<dbReference type="EMBL" id="CM047908">
    <property type="protein sequence ID" value="KAJ0082921.1"/>
    <property type="molecule type" value="Genomic_DNA"/>
</dbReference>
<gene>
    <name evidence="1" type="ORF">Patl1_11877</name>
</gene>
<reference evidence="2" key="1">
    <citation type="journal article" date="2023" name="G3 (Bethesda)">
        <title>Genome assembly and association tests identify interacting loci associated with vigor, precocity, and sex in interspecific pistachio rootstocks.</title>
        <authorList>
            <person name="Palmer W."/>
            <person name="Jacygrad E."/>
            <person name="Sagayaradj S."/>
            <person name="Cavanaugh K."/>
            <person name="Han R."/>
            <person name="Bertier L."/>
            <person name="Beede B."/>
            <person name="Kafkas S."/>
            <person name="Golino D."/>
            <person name="Preece J."/>
            <person name="Michelmore R."/>
        </authorList>
    </citation>
    <scope>NUCLEOTIDE SEQUENCE [LARGE SCALE GENOMIC DNA]</scope>
</reference>
<name>A0ACC1AB16_9ROSI</name>